<sequence>MCKVKDLNDEEFSSVPMKNRSFVVDWSIVDAKAFSRKSKRCQLGRQHRLFSPSFVKWIKAKDLQEDDEVDDVGARGIRSLEEINQRCRSIMLEPIKEEFEEEKLRPPDLSSSKRIVRVPPNSKDVCQKRTKDQGLWSKELRRSIMLFEKQKCQRTCVE</sequence>
<keyword evidence="2" id="KW-1185">Reference proteome</keyword>
<name>A0ACC0YTA5_9ROSI</name>
<evidence type="ECO:0000313" key="1">
    <source>
        <dbReference type="EMBL" id="KAJ0040414.1"/>
    </source>
</evidence>
<organism evidence="1 2">
    <name type="scientific">Pistacia integerrima</name>
    <dbReference type="NCBI Taxonomy" id="434235"/>
    <lineage>
        <taxon>Eukaryota</taxon>
        <taxon>Viridiplantae</taxon>
        <taxon>Streptophyta</taxon>
        <taxon>Embryophyta</taxon>
        <taxon>Tracheophyta</taxon>
        <taxon>Spermatophyta</taxon>
        <taxon>Magnoliopsida</taxon>
        <taxon>eudicotyledons</taxon>
        <taxon>Gunneridae</taxon>
        <taxon>Pentapetalae</taxon>
        <taxon>rosids</taxon>
        <taxon>malvids</taxon>
        <taxon>Sapindales</taxon>
        <taxon>Anacardiaceae</taxon>
        <taxon>Pistacia</taxon>
    </lineage>
</organism>
<evidence type="ECO:0000313" key="2">
    <source>
        <dbReference type="Proteomes" id="UP001163603"/>
    </source>
</evidence>
<comment type="caution">
    <text evidence="1">The sequence shown here is derived from an EMBL/GenBank/DDBJ whole genome shotgun (WGS) entry which is preliminary data.</text>
</comment>
<dbReference type="EMBL" id="CM047740">
    <property type="protein sequence ID" value="KAJ0040414.1"/>
    <property type="molecule type" value="Genomic_DNA"/>
</dbReference>
<gene>
    <name evidence="1" type="ORF">Pint_27400</name>
</gene>
<proteinExistence type="predicted"/>
<accession>A0ACC0YTA5</accession>
<dbReference type="Proteomes" id="UP001163603">
    <property type="component" value="Chromosome 5"/>
</dbReference>
<reference evidence="2" key="1">
    <citation type="journal article" date="2023" name="G3 (Bethesda)">
        <title>Genome assembly and association tests identify interacting loci associated with vigor, precocity, and sex in interspecific pistachio rootstocks.</title>
        <authorList>
            <person name="Palmer W."/>
            <person name="Jacygrad E."/>
            <person name="Sagayaradj S."/>
            <person name="Cavanaugh K."/>
            <person name="Han R."/>
            <person name="Bertier L."/>
            <person name="Beede B."/>
            <person name="Kafkas S."/>
            <person name="Golino D."/>
            <person name="Preece J."/>
            <person name="Michelmore R."/>
        </authorList>
    </citation>
    <scope>NUCLEOTIDE SEQUENCE [LARGE SCALE GENOMIC DNA]</scope>
</reference>
<protein>
    <submittedName>
        <fullName evidence="1">Uncharacterized protein</fullName>
    </submittedName>
</protein>